<accession>A6J1X3</accession>
<dbReference type="AlphaFoldDB" id="A6J1X3"/>
<dbReference type="EMBL" id="CH473973">
    <property type="protein sequence ID" value="EDM13912.1"/>
    <property type="molecule type" value="Genomic_DNA"/>
</dbReference>
<gene>
    <name evidence="1" type="ORF">rCG_21473</name>
</gene>
<evidence type="ECO:0000313" key="1">
    <source>
        <dbReference type="EMBL" id="EDM13912.1"/>
    </source>
</evidence>
<sequence>MGVTQLVECYVYTMSWGGGRPLIPAKAGIPL</sequence>
<reference evidence="1 2" key="1">
    <citation type="submission" date="2005-07" db="EMBL/GenBank/DDBJ databases">
        <authorList>
            <person name="Mural R.J."/>
            <person name="Li P.W."/>
            <person name="Adams M.D."/>
            <person name="Amanatides P.G."/>
            <person name="Baden-Tillson H."/>
            <person name="Barnstead M."/>
            <person name="Chin S.H."/>
            <person name="Dew I."/>
            <person name="Evans C.A."/>
            <person name="Ferriera S."/>
            <person name="Flanigan M."/>
            <person name="Fosler C."/>
            <person name="Glodek A."/>
            <person name="Gu Z."/>
            <person name="Holt R.A."/>
            <person name="Jennings D."/>
            <person name="Kraft C.L."/>
            <person name="Lu F."/>
            <person name="Nguyen T."/>
            <person name="Nusskern D.R."/>
            <person name="Pfannkoch C.M."/>
            <person name="Sitter C."/>
            <person name="Sutton G.G."/>
            <person name="Venter J.C."/>
            <person name="Wang Z."/>
            <person name="Woodage T."/>
            <person name="Zheng X.H."/>
            <person name="Zhong F."/>
        </authorList>
    </citation>
    <scope>NUCLEOTIDE SEQUENCE [LARGE SCALE GENOMIC DNA]</scope>
    <source>
        <strain>BN</strain>
        <strain evidence="2">Sprague-Dawley</strain>
    </source>
</reference>
<name>A6J1X3_RAT</name>
<organism evidence="1 2">
    <name type="scientific">Rattus norvegicus</name>
    <name type="common">Rat</name>
    <dbReference type="NCBI Taxonomy" id="10116"/>
    <lineage>
        <taxon>Eukaryota</taxon>
        <taxon>Metazoa</taxon>
        <taxon>Chordata</taxon>
        <taxon>Craniata</taxon>
        <taxon>Vertebrata</taxon>
        <taxon>Euteleostomi</taxon>
        <taxon>Mammalia</taxon>
        <taxon>Eutheria</taxon>
        <taxon>Euarchontoglires</taxon>
        <taxon>Glires</taxon>
        <taxon>Rodentia</taxon>
        <taxon>Myomorpha</taxon>
        <taxon>Muroidea</taxon>
        <taxon>Muridae</taxon>
        <taxon>Murinae</taxon>
        <taxon>Rattus</taxon>
    </lineage>
</organism>
<protein>
    <submittedName>
        <fullName evidence="1">RCG21473</fullName>
    </submittedName>
</protein>
<evidence type="ECO:0000313" key="2">
    <source>
        <dbReference type="Proteomes" id="UP000234681"/>
    </source>
</evidence>
<proteinExistence type="predicted"/>
<dbReference type="Proteomes" id="UP000234681">
    <property type="component" value="Chromosome 12"/>
</dbReference>